<reference evidence="4" key="1">
    <citation type="submission" date="2016-10" db="EMBL/GenBank/DDBJ databases">
        <authorList>
            <person name="Varghese N."/>
            <person name="Submissions S."/>
        </authorList>
    </citation>
    <scope>NUCLEOTIDE SEQUENCE [LARGE SCALE GENOMIC DNA]</scope>
    <source>
        <strain evidence="4">DSM 45413</strain>
    </source>
</reference>
<evidence type="ECO:0000313" key="3">
    <source>
        <dbReference type="EMBL" id="SEO54886.1"/>
    </source>
</evidence>
<accession>A0A1H8QLI4</accession>
<dbReference type="GO" id="GO:0005886">
    <property type="term" value="C:plasma membrane"/>
    <property type="evidence" value="ECO:0007669"/>
    <property type="project" value="TreeGrafter"/>
</dbReference>
<proteinExistence type="inferred from homology"/>
<dbReference type="InterPro" id="IPR004378">
    <property type="entry name" value="F420H2_quin_Rdtase"/>
</dbReference>
<dbReference type="AlphaFoldDB" id="A0A1H8QLI4"/>
<dbReference type="Proteomes" id="UP000198960">
    <property type="component" value="Unassembled WGS sequence"/>
</dbReference>
<dbReference type="Gene3D" id="2.30.110.10">
    <property type="entry name" value="Electron Transport, Fmn-binding Protein, Chain A"/>
    <property type="match status" value="1"/>
</dbReference>
<name>A0A1H8QLI4_9ACTN</name>
<dbReference type="RefSeq" id="WP_091940181.1">
    <property type="nucleotide sequence ID" value="NZ_FOEE01000002.1"/>
</dbReference>
<dbReference type="PANTHER" id="PTHR39428:SF1">
    <property type="entry name" value="F420H(2)-DEPENDENT QUINONE REDUCTASE RV1261C"/>
    <property type="match status" value="1"/>
</dbReference>
<evidence type="ECO:0000313" key="4">
    <source>
        <dbReference type="Proteomes" id="UP000198960"/>
    </source>
</evidence>
<organism evidence="3 4">
    <name type="scientific">Trujillonella endophytica</name>
    <dbReference type="NCBI Taxonomy" id="673521"/>
    <lineage>
        <taxon>Bacteria</taxon>
        <taxon>Bacillati</taxon>
        <taxon>Actinomycetota</taxon>
        <taxon>Actinomycetes</taxon>
        <taxon>Geodermatophilales</taxon>
        <taxon>Geodermatophilaceae</taxon>
        <taxon>Trujillonella</taxon>
    </lineage>
</organism>
<dbReference type="SUPFAM" id="SSF50475">
    <property type="entry name" value="FMN-binding split barrel"/>
    <property type="match status" value="1"/>
</dbReference>
<dbReference type="PANTHER" id="PTHR39428">
    <property type="entry name" value="F420H(2)-DEPENDENT QUINONE REDUCTASE RV1261C"/>
    <property type="match status" value="1"/>
</dbReference>
<dbReference type="NCBIfam" id="TIGR00026">
    <property type="entry name" value="hi_GC_TIGR00026"/>
    <property type="match status" value="1"/>
</dbReference>
<evidence type="ECO:0000256" key="2">
    <source>
        <dbReference type="ARBA" id="ARBA00049106"/>
    </source>
</evidence>
<gene>
    <name evidence="3" type="ORF">SAMN05660991_00665</name>
</gene>
<dbReference type="InterPro" id="IPR012349">
    <property type="entry name" value="Split_barrel_FMN-bd"/>
</dbReference>
<dbReference type="GO" id="GO:0070967">
    <property type="term" value="F:coenzyme F420 binding"/>
    <property type="evidence" value="ECO:0007669"/>
    <property type="project" value="TreeGrafter"/>
</dbReference>
<sequence>MAQYQQIDGTLLNQDHVRVYRETDGEVGYIWNGVPILLLTTTGRKSGEPRTTPLIFARDGDDYLVVASQGGAPTHPNWYLNLLDRPEAEIQVKAERIAVTGRAATEEERPRLWDVVRGPWPNYDVYQERTDRVIPVVVLSPVADGSRG</sequence>
<comment type="similarity">
    <text evidence="1">Belongs to the F420H(2)-dependent quinone reductase family.</text>
</comment>
<evidence type="ECO:0000256" key="1">
    <source>
        <dbReference type="ARBA" id="ARBA00008710"/>
    </source>
</evidence>
<dbReference type="EMBL" id="FOEE01000002">
    <property type="protein sequence ID" value="SEO54886.1"/>
    <property type="molecule type" value="Genomic_DNA"/>
</dbReference>
<dbReference type="STRING" id="673521.SAMN05660991_00665"/>
<dbReference type="Pfam" id="PF04075">
    <property type="entry name" value="F420H2_quin_red"/>
    <property type="match status" value="1"/>
</dbReference>
<comment type="catalytic activity">
    <reaction evidence="2">
        <text>oxidized coenzyme F420-(gamma-L-Glu)(n) + a quinol + H(+) = reduced coenzyme F420-(gamma-L-Glu)(n) + a quinone</text>
        <dbReference type="Rhea" id="RHEA:39663"/>
        <dbReference type="Rhea" id="RHEA-COMP:12939"/>
        <dbReference type="Rhea" id="RHEA-COMP:14378"/>
        <dbReference type="ChEBI" id="CHEBI:15378"/>
        <dbReference type="ChEBI" id="CHEBI:24646"/>
        <dbReference type="ChEBI" id="CHEBI:132124"/>
        <dbReference type="ChEBI" id="CHEBI:133980"/>
        <dbReference type="ChEBI" id="CHEBI:139511"/>
    </reaction>
</comment>
<keyword evidence="4" id="KW-1185">Reference proteome</keyword>
<protein>
    <submittedName>
        <fullName evidence="3">Deazaflavin-dependent oxidoreductase, nitroreductase family</fullName>
    </submittedName>
</protein>
<dbReference type="GO" id="GO:0016491">
    <property type="term" value="F:oxidoreductase activity"/>
    <property type="evidence" value="ECO:0007669"/>
    <property type="project" value="InterPro"/>
</dbReference>
<dbReference type="OrthoDB" id="8225825at2"/>